<comment type="caution">
    <text evidence="3">The sequence shown here is derived from an EMBL/GenBank/DDBJ whole genome shotgun (WGS) entry which is preliminary data.</text>
</comment>
<organism evidence="3">
    <name type="scientific">Caldilineaceae bacterium SB0664_bin_27</name>
    <dbReference type="NCBI Taxonomy" id="2605260"/>
    <lineage>
        <taxon>Bacteria</taxon>
        <taxon>Bacillati</taxon>
        <taxon>Chloroflexota</taxon>
        <taxon>Caldilineae</taxon>
        <taxon>Caldilineales</taxon>
        <taxon>Caldilineaceae</taxon>
    </lineage>
</organism>
<keyword evidence="1" id="KW-0560">Oxidoreductase</keyword>
<dbReference type="GO" id="GO:0005829">
    <property type="term" value="C:cytosol"/>
    <property type="evidence" value="ECO:0007669"/>
    <property type="project" value="TreeGrafter"/>
</dbReference>
<dbReference type="NCBIfam" id="TIGR03618">
    <property type="entry name" value="Rv1155_F420"/>
    <property type="match status" value="1"/>
</dbReference>
<proteinExistence type="predicted"/>
<dbReference type="InterPro" id="IPR012349">
    <property type="entry name" value="Split_barrel_FMN-bd"/>
</dbReference>
<dbReference type="GO" id="GO:0070967">
    <property type="term" value="F:coenzyme F420 binding"/>
    <property type="evidence" value="ECO:0007669"/>
    <property type="project" value="TreeGrafter"/>
</dbReference>
<evidence type="ECO:0000256" key="1">
    <source>
        <dbReference type="ARBA" id="ARBA00023002"/>
    </source>
</evidence>
<gene>
    <name evidence="3" type="ORF">F4Y42_14865</name>
</gene>
<dbReference type="InterPro" id="IPR011576">
    <property type="entry name" value="Pyridox_Oxase_N"/>
</dbReference>
<accession>A0A6B0YVR9</accession>
<feature type="domain" description="Pyridoxamine 5'-phosphate oxidase N-terminal" evidence="2">
    <location>
        <begin position="6"/>
        <end position="134"/>
    </location>
</feature>
<name>A0A6B0YVR9_9CHLR</name>
<reference evidence="3" key="1">
    <citation type="submission" date="2019-09" db="EMBL/GenBank/DDBJ databases">
        <title>Characterisation of the sponge microbiome using genome-centric metagenomics.</title>
        <authorList>
            <person name="Engelberts J.P."/>
            <person name="Robbins S.J."/>
            <person name="De Goeij J.M."/>
            <person name="Aranda M."/>
            <person name="Bell S.C."/>
            <person name="Webster N.S."/>
        </authorList>
    </citation>
    <scope>NUCLEOTIDE SEQUENCE</scope>
    <source>
        <strain evidence="3">SB0664_bin_27</strain>
    </source>
</reference>
<sequence length="140" mass="15286">MSAQIPDTHVDLLTGPVFAVLTTVSASGAPENTIVWCSWDGTHVLVNTAEGRRKPQNVRGNPKVALTALDPEDAYRWLDVRGVVEEIVPDPDLANINAHTKVYAGADEYYGSVMPASMKGTEERVIFKIKPQRVVTFPPT</sequence>
<dbReference type="SUPFAM" id="SSF50475">
    <property type="entry name" value="FMN-binding split barrel"/>
    <property type="match status" value="1"/>
</dbReference>
<dbReference type="GO" id="GO:0016627">
    <property type="term" value="F:oxidoreductase activity, acting on the CH-CH group of donors"/>
    <property type="evidence" value="ECO:0007669"/>
    <property type="project" value="TreeGrafter"/>
</dbReference>
<dbReference type="PANTHER" id="PTHR35176">
    <property type="entry name" value="HEME OXYGENASE HI_0854-RELATED"/>
    <property type="match status" value="1"/>
</dbReference>
<dbReference type="EMBL" id="VXRG01000121">
    <property type="protein sequence ID" value="MXY94717.1"/>
    <property type="molecule type" value="Genomic_DNA"/>
</dbReference>
<evidence type="ECO:0000259" key="2">
    <source>
        <dbReference type="Pfam" id="PF01243"/>
    </source>
</evidence>
<evidence type="ECO:0000313" key="3">
    <source>
        <dbReference type="EMBL" id="MXY94717.1"/>
    </source>
</evidence>
<protein>
    <submittedName>
        <fullName evidence="3">PPOX class F420-dependent oxidoreductase</fullName>
    </submittedName>
</protein>
<dbReference type="InterPro" id="IPR019920">
    <property type="entry name" value="F420-binding_dom_put"/>
</dbReference>
<dbReference type="Pfam" id="PF01243">
    <property type="entry name" value="PNPOx_N"/>
    <property type="match status" value="1"/>
</dbReference>
<dbReference type="PANTHER" id="PTHR35176:SF6">
    <property type="entry name" value="HEME OXYGENASE HI_0854-RELATED"/>
    <property type="match status" value="1"/>
</dbReference>
<dbReference type="Gene3D" id="2.30.110.10">
    <property type="entry name" value="Electron Transport, Fmn-binding Protein, Chain A"/>
    <property type="match status" value="1"/>
</dbReference>
<dbReference type="AlphaFoldDB" id="A0A6B0YVR9"/>
<dbReference type="InterPro" id="IPR052019">
    <property type="entry name" value="F420H2_bilvrd_red/Heme_oxyg"/>
</dbReference>